<dbReference type="InterPro" id="IPR029033">
    <property type="entry name" value="His_PPase_superfam"/>
</dbReference>
<dbReference type="InterPro" id="IPR013078">
    <property type="entry name" value="His_Pase_superF_clade-1"/>
</dbReference>
<proteinExistence type="predicted"/>
<gene>
    <name evidence="1" type="ORF">ABDB84_07625</name>
</gene>
<reference evidence="1 2" key="1">
    <citation type="journal article" date="2018" name="Int. J. Syst. Evol. Microbiol.">
        <title>Uliginosibacterium sediminicola sp. nov., isolated from freshwater sediment.</title>
        <authorList>
            <person name="Hwang W.M."/>
            <person name="Kim S.M."/>
            <person name="Kang K."/>
            <person name="Ahn T.Y."/>
        </authorList>
    </citation>
    <scope>NUCLEOTIDE SEQUENCE [LARGE SCALE GENOMIC DNA]</scope>
    <source>
        <strain evidence="1 2">M1-21</strain>
    </source>
</reference>
<name>A0ABU9YX52_9RHOO</name>
<dbReference type="Proteomes" id="UP001410394">
    <property type="component" value="Unassembled WGS sequence"/>
</dbReference>
<dbReference type="Gene3D" id="3.40.50.1240">
    <property type="entry name" value="Phosphoglycerate mutase-like"/>
    <property type="match status" value="1"/>
</dbReference>
<dbReference type="SUPFAM" id="SSF53254">
    <property type="entry name" value="Phosphoglycerate mutase-like"/>
    <property type="match status" value="1"/>
</dbReference>
<organism evidence="1 2">
    <name type="scientific">Uliginosibacterium sediminicola</name>
    <dbReference type="NCBI Taxonomy" id="2024550"/>
    <lineage>
        <taxon>Bacteria</taxon>
        <taxon>Pseudomonadati</taxon>
        <taxon>Pseudomonadota</taxon>
        <taxon>Betaproteobacteria</taxon>
        <taxon>Rhodocyclales</taxon>
        <taxon>Zoogloeaceae</taxon>
        <taxon>Uliginosibacterium</taxon>
    </lineage>
</organism>
<sequence length="193" mass="20951">MGRRLFLLRHAPVALAEGICYGRSDVALRQPVAEHARAAQAHLPRELAVFSSPLQRCRLLAEALHPAPQIDARLAEMDFGDWELRSWNEVPREGLDAWARDPLGYSVAGGESGEQVRTRVLAALHEILAANAGDVLIVSHGGPLRFVRAALLGADFMAEGFPLGALYCLQAPAAGQAQWRQLSAHQLVQQVAL</sequence>
<protein>
    <submittedName>
        <fullName evidence="1">Histidine phosphatase family protein</fullName>
    </submittedName>
</protein>
<evidence type="ECO:0000313" key="1">
    <source>
        <dbReference type="EMBL" id="MEN3068344.1"/>
    </source>
</evidence>
<dbReference type="CDD" id="cd07067">
    <property type="entry name" value="HP_PGM_like"/>
    <property type="match status" value="1"/>
</dbReference>
<dbReference type="EMBL" id="JBDIVE010000003">
    <property type="protein sequence ID" value="MEN3068344.1"/>
    <property type="molecule type" value="Genomic_DNA"/>
</dbReference>
<comment type="caution">
    <text evidence="1">The sequence shown here is derived from an EMBL/GenBank/DDBJ whole genome shotgun (WGS) entry which is preliminary data.</text>
</comment>
<dbReference type="PANTHER" id="PTHR48100:SF1">
    <property type="entry name" value="HISTIDINE PHOSPHATASE FAMILY PROTEIN-RELATED"/>
    <property type="match status" value="1"/>
</dbReference>
<evidence type="ECO:0000313" key="2">
    <source>
        <dbReference type="Proteomes" id="UP001410394"/>
    </source>
</evidence>
<dbReference type="Pfam" id="PF00300">
    <property type="entry name" value="His_Phos_1"/>
    <property type="match status" value="1"/>
</dbReference>
<dbReference type="SMART" id="SM00855">
    <property type="entry name" value="PGAM"/>
    <property type="match status" value="1"/>
</dbReference>
<dbReference type="InterPro" id="IPR050275">
    <property type="entry name" value="PGM_Phosphatase"/>
</dbReference>
<keyword evidence="2" id="KW-1185">Reference proteome</keyword>
<dbReference type="PANTHER" id="PTHR48100">
    <property type="entry name" value="BROAD-SPECIFICITY PHOSPHATASE YOR283W-RELATED"/>
    <property type="match status" value="1"/>
</dbReference>
<accession>A0ABU9YX52</accession>